<feature type="non-terminal residue" evidence="6">
    <location>
        <position position="1"/>
    </location>
</feature>
<dbReference type="InterPro" id="IPR012677">
    <property type="entry name" value="Nucleotide-bd_a/b_plait_sf"/>
</dbReference>
<keyword evidence="7" id="KW-1185">Reference proteome</keyword>
<gene>
    <name evidence="6" type="ORF">EJB05_05174</name>
</gene>
<comment type="caution">
    <text evidence="6">The sequence shown here is derived from an EMBL/GenBank/DDBJ whole genome shotgun (WGS) entry which is preliminary data.</text>
</comment>
<dbReference type="InterPro" id="IPR000504">
    <property type="entry name" value="RRM_dom"/>
</dbReference>
<keyword evidence="1 2" id="KW-0694">RNA-binding</keyword>
<feature type="compositionally biased region" description="Basic and acidic residues" evidence="3">
    <location>
        <begin position="1"/>
        <end position="10"/>
    </location>
</feature>
<dbReference type="Gramene" id="TVU45679">
    <property type="protein sequence ID" value="TVU45679"/>
    <property type="gene ID" value="EJB05_05174"/>
</dbReference>
<dbReference type="Gene3D" id="3.30.70.330">
    <property type="match status" value="1"/>
</dbReference>
<keyword evidence="4" id="KW-0812">Transmembrane</keyword>
<evidence type="ECO:0000313" key="6">
    <source>
        <dbReference type="EMBL" id="TVU45679.1"/>
    </source>
</evidence>
<feature type="transmembrane region" description="Helical" evidence="4">
    <location>
        <begin position="206"/>
        <end position="226"/>
    </location>
</feature>
<evidence type="ECO:0000256" key="2">
    <source>
        <dbReference type="PROSITE-ProRule" id="PRU00176"/>
    </source>
</evidence>
<evidence type="ECO:0000256" key="4">
    <source>
        <dbReference type="SAM" id="Phobius"/>
    </source>
</evidence>
<dbReference type="SUPFAM" id="SSF54928">
    <property type="entry name" value="RNA-binding domain, RBD"/>
    <property type="match status" value="1"/>
</dbReference>
<dbReference type="InterPro" id="IPR052462">
    <property type="entry name" value="SLIRP/GR-RBP-like"/>
</dbReference>
<dbReference type="Pfam" id="PF00076">
    <property type="entry name" value="RRM_1"/>
    <property type="match status" value="1"/>
</dbReference>
<protein>
    <recommendedName>
        <fullName evidence="5">RRM domain-containing protein</fullName>
    </recommendedName>
</protein>
<keyword evidence="4" id="KW-1133">Transmembrane helix</keyword>
<feature type="compositionally biased region" description="Low complexity" evidence="3">
    <location>
        <begin position="36"/>
        <end position="54"/>
    </location>
</feature>
<reference evidence="6 7" key="1">
    <citation type="journal article" date="2019" name="Sci. Rep.">
        <title>A high-quality genome of Eragrostis curvula grass provides insights into Poaceae evolution and supports new strategies to enhance forage quality.</title>
        <authorList>
            <person name="Carballo J."/>
            <person name="Santos B.A.C.M."/>
            <person name="Zappacosta D."/>
            <person name="Garbus I."/>
            <person name="Selva J.P."/>
            <person name="Gallo C.A."/>
            <person name="Diaz A."/>
            <person name="Albertini E."/>
            <person name="Caccamo M."/>
            <person name="Echenique V."/>
        </authorList>
    </citation>
    <scope>NUCLEOTIDE SEQUENCE [LARGE SCALE GENOMIC DNA]</scope>
    <source>
        <strain evidence="7">cv. Victoria</strain>
        <tissue evidence="6">Leaf</tissue>
    </source>
</reference>
<evidence type="ECO:0000256" key="1">
    <source>
        <dbReference type="ARBA" id="ARBA00022884"/>
    </source>
</evidence>
<dbReference type="Proteomes" id="UP000324897">
    <property type="component" value="Chromosome 5"/>
</dbReference>
<evidence type="ECO:0000313" key="7">
    <source>
        <dbReference type="Proteomes" id="UP000324897"/>
    </source>
</evidence>
<dbReference type="EMBL" id="RWGY01000004">
    <property type="protein sequence ID" value="TVU45679.1"/>
    <property type="molecule type" value="Genomic_DNA"/>
</dbReference>
<accession>A0A5J9WBF4</accession>
<feature type="non-terminal residue" evidence="6">
    <location>
        <position position="230"/>
    </location>
</feature>
<evidence type="ECO:0000259" key="5">
    <source>
        <dbReference type="PROSITE" id="PS50102"/>
    </source>
</evidence>
<dbReference type="AlphaFoldDB" id="A0A5J9WBF4"/>
<organism evidence="6 7">
    <name type="scientific">Eragrostis curvula</name>
    <name type="common">weeping love grass</name>
    <dbReference type="NCBI Taxonomy" id="38414"/>
    <lineage>
        <taxon>Eukaryota</taxon>
        <taxon>Viridiplantae</taxon>
        <taxon>Streptophyta</taxon>
        <taxon>Embryophyta</taxon>
        <taxon>Tracheophyta</taxon>
        <taxon>Spermatophyta</taxon>
        <taxon>Magnoliopsida</taxon>
        <taxon>Liliopsida</taxon>
        <taxon>Poales</taxon>
        <taxon>Poaceae</taxon>
        <taxon>PACMAD clade</taxon>
        <taxon>Chloridoideae</taxon>
        <taxon>Eragrostideae</taxon>
        <taxon>Eragrostidinae</taxon>
        <taxon>Eragrostis</taxon>
    </lineage>
</organism>
<name>A0A5J9WBF4_9POAL</name>
<keyword evidence="4" id="KW-0472">Membrane</keyword>
<proteinExistence type="predicted"/>
<dbReference type="GO" id="GO:0003723">
    <property type="term" value="F:RNA binding"/>
    <property type="evidence" value="ECO:0007669"/>
    <property type="project" value="UniProtKB-UniRule"/>
</dbReference>
<sequence length="230" mass="25164">NPSIHRDPILRECGTGGDRWLGSERGDGSSSEAWRGRPTTASSRTPSAASAGSSTRRCCAKSTVIVHRESGASRGFGFVTFESQLAADSAIREMHYQELDGRIIEVNNAETWKNTRNRSDTKHVVLHKVDIIGQEEEVVMPKVVAIVGCEEEAAMRKVVAIVGREEEVVMHRVVVVVGHEEEAVIHKVAVGGRKDEAVRERSMACFRLGTTILIGGNVVVAVLHFAKRLR</sequence>
<feature type="domain" description="RRM" evidence="5">
    <location>
        <begin position="65"/>
        <end position="111"/>
    </location>
</feature>
<dbReference type="InterPro" id="IPR035979">
    <property type="entry name" value="RBD_domain_sf"/>
</dbReference>
<dbReference type="PROSITE" id="PS50102">
    <property type="entry name" value="RRM"/>
    <property type="match status" value="1"/>
</dbReference>
<dbReference type="PANTHER" id="PTHR48027">
    <property type="entry name" value="HETEROGENEOUS NUCLEAR RIBONUCLEOPROTEIN 87F-RELATED"/>
    <property type="match status" value="1"/>
</dbReference>
<evidence type="ECO:0000256" key="3">
    <source>
        <dbReference type="SAM" id="MobiDB-lite"/>
    </source>
</evidence>
<feature type="region of interest" description="Disordered" evidence="3">
    <location>
        <begin position="1"/>
        <end position="54"/>
    </location>
</feature>